<evidence type="ECO:0000313" key="3">
    <source>
        <dbReference type="Proteomes" id="UP000219799"/>
    </source>
</evidence>
<protein>
    <submittedName>
        <fullName evidence="2">Uncharacterized protein</fullName>
    </submittedName>
</protein>
<name>A0A1C3KZW0_PLAMA</name>
<proteinExistence type="predicted"/>
<dbReference type="EMBL" id="LT594499">
    <property type="protein sequence ID" value="SBT79788.1"/>
    <property type="molecule type" value="Genomic_DNA"/>
</dbReference>
<dbReference type="Proteomes" id="UP000219799">
    <property type="component" value="Chromosome 11"/>
</dbReference>
<organism evidence="2 3">
    <name type="scientific">Plasmodium malariae</name>
    <dbReference type="NCBI Taxonomy" id="5858"/>
    <lineage>
        <taxon>Eukaryota</taxon>
        <taxon>Sar</taxon>
        <taxon>Alveolata</taxon>
        <taxon>Apicomplexa</taxon>
        <taxon>Aconoidasida</taxon>
        <taxon>Haemosporida</taxon>
        <taxon>Plasmodiidae</taxon>
        <taxon>Plasmodium</taxon>
        <taxon>Plasmodium (Plasmodium)</taxon>
    </lineage>
</organism>
<gene>
    <name evidence="2" type="primary">PmlGA01_110038600</name>
    <name evidence="2" type="ORF">PMLGA01_110038600</name>
</gene>
<evidence type="ECO:0000313" key="2">
    <source>
        <dbReference type="EMBL" id="SBT79788.1"/>
    </source>
</evidence>
<accession>A0A1C3KZW0</accession>
<dbReference type="VEuPathDB" id="PlasmoDB:PmUG01_11050000"/>
<feature type="region of interest" description="Disordered" evidence="1">
    <location>
        <begin position="37"/>
        <end position="61"/>
    </location>
</feature>
<sequence>MKKIFYWCTFVVLGTAIPLGLSALSLCYLNVDKQKNEEHSYNNEYRRKQRESLGMEKKETN</sequence>
<dbReference type="AlphaFoldDB" id="A0A1C3KZW0"/>
<evidence type="ECO:0000256" key="1">
    <source>
        <dbReference type="SAM" id="MobiDB-lite"/>
    </source>
</evidence>
<reference evidence="2 3" key="1">
    <citation type="submission" date="2016-06" db="EMBL/GenBank/DDBJ databases">
        <authorList>
            <consortium name="Pathogen Informatics"/>
        </authorList>
    </citation>
    <scope>NUCLEOTIDE SEQUENCE [LARGE SCALE GENOMIC DNA]</scope>
    <source>
        <strain evidence="2">PmlGA01</strain>
    </source>
</reference>